<keyword evidence="1 2" id="KW-0597">Phosphoprotein</keyword>
<keyword evidence="5" id="KW-1185">Reference proteome</keyword>
<dbReference type="AlphaFoldDB" id="A0A1H7IYN3"/>
<evidence type="ECO:0000313" key="4">
    <source>
        <dbReference type="EMBL" id="SEK67518.1"/>
    </source>
</evidence>
<dbReference type="PANTHER" id="PTHR44591:SF3">
    <property type="entry name" value="RESPONSE REGULATORY DOMAIN-CONTAINING PROTEIN"/>
    <property type="match status" value="1"/>
</dbReference>
<name>A0A1H7IYN3_STIAU</name>
<dbReference type="EMBL" id="FOAP01000002">
    <property type="protein sequence ID" value="SEK67518.1"/>
    <property type="molecule type" value="Genomic_DNA"/>
</dbReference>
<evidence type="ECO:0000313" key="5">
    <source>
        <dbReference type="Proteomes" id="UP000182719"/>
    </source>
</evidence>
<organism evidence="4 5">
    <name type="scientific">Stigmatella aurantiaca</name>
    <dbReference type="NCBI Taxonomy" id="41"/>
    <lineage>
        <taxon>Bacteria</taxon>
        <taxon>Pseudomonadati</taxon>
        <taxon>Myxococcota</taxon>
        <taxon>Myxococcia</taxon>
        <taxon>Myxococcales</taxon>
        <taxon>Cystobacterineae</taxon>
        <taxon>Archangiaceae</taxon>
        <taxon>Stigmatella</taxon>
    </lineage>
</organism>
<reference evidence="5" key="1">
    <citation type="submission" date="2016-10" db="EMBL/GenBank/DDBJ databases">
        <authorList>
            <person name="Varghese N."/>
            <person name="Submissions S."/>
        </authorList>
    </citation>
    <scope>NUCLEOTIDE SEQUENCE [LARGE SCALE GENOMIC DNA]</scope>
    <source>
        <strain evidence="5">DSM 17044</strain>
    </source>
</reference>
<sequence length="138" mass="14639">MSTAGASLEVSQIVSSNPLTRRGPLLIIEDDPGIRDALSGLLEEAGFHVAAAANGKEALQVLACLGLPCLVLVDLWMPLMSGDEFISRLKEHPSRCRLPVVAMTASESPAPVGVEACLRKPFAPSALLELVRAHCTRK</sequence>
<accession>A0A1H7IYN3</accession>
<protein>
    <submittedName>
        <fullName evidence="4">Response regulator receiver domain-containing protein</fullName>
    </submittedName>
</protein>
<dbReference type="PANTHER" id="PTHR44591">
    <property type="entry name" value="STRESS RESPONSE REGULATOR PROTEIN 1"/>
    <property type="match status" value="1"/>
</dbReference>
<dbReference type="SMART" id="SM00448">
    <property type="entry name" value="REC"/>
    <property type="match status" value="1"/>
</dbReference>
<dbReference type="Pfam" id="PF00072">
    <property type="entry name" value="Response_reg"/>
    <property type="match status" value="1"/>
</dbReference>
<dbReference type="InterPro" id="IPR011006">
    <property type="entry name" value="CheY-like_superfamily"/>
</dbReference>
<dbReference type="InterPro" id="IPR050595">
    <property type="entry name" value="Bact_response_regulator"/>
</dbReference>
<evidence type="ECO:0000256" key="2">
    <source>
        <dbReference type="PROSITE-ProRule" id="PRU00169"/>
    </source>
</evidence>
<dbReference type="PROSITE" id="PS50110">
    <property type="entry name" value="RESPONSE_REGULATORY"/>
    <property type="match status" value="1"/>
</dbReference>
<feature type="modified residue" description="4-aspartylphosphate" evidence="2">
    <location>
        <position position="74"/>
    </location>
</feature>
<proteinExistence type="predicted"/>
<evidence type="ECO:0000259" key="3">
    <source>
        <dbReference type="PROSITE" id="PS50110"/>
    </source>
</evidence>
<dbReference type="InterPro" id="IPR001789">
    <property type="entry name" value="Sig_transdc_resp-reg_receiver"/>
</dbReference>
<dbReference type="SUPFAM" id="SSF52172">
    <property type="entry name" value="CheY-like"/>
    <property type="match status" value="1"/>
</dbReference>
<evidence type="ECO:0000256" key="1">
    <source>
        <dbReference type="ARBA" id="ARBA00022553"/>
    </source>
</evidence>
<dbReference type="Gene3D" id="3.40.50.2300">
    <property type="match status" value="1"/>
</dbReference>
<dbReference type="GO" id="GO:0000160">
    <property type="term" value="P:phosphorelay signal transduction system"/>
    <property type="evidence" value="ECO:0007669"/>
    <property type="project" value="InterPro"/>
</dbReference>
<dbReference type="Proteomes" id="UP000182719">
    <property type="component" value="Unassembled WGS sequence"/>
</dbReference>
<feature type="domain" description="Response regulatory" evidence="3">
    <location>
        <begin position="24"/>
        <end position="135"/>
    </location>
</feature>
<gene>
    <name evidence="4" type="ORF">SAMN05444354_10259</name>
</gene>
<dbReference type="OrthoDB" id="5489610at2"/>